<evidence type="ECO:0000313" key="3">
    <source>
        <dbReference type="Proteomes" id="UP001176941"/>
    </source>
</evidence>
<dbReference type="EMBL" id="OX459968">
    <property type="protein sequence ID" value="CAI9172157.1"/>
    <property type="molecule type" value="Genomic_DNA"/>
</dbReference>
<reference evidence="2" key="1">
    <citation type="submission" date="2023-04" db="EMBL/GenBank/DDBJ databases">
        <authorList>
            <consortium name="ELIXIR-Norway"/>
        </authorList>
    </citation>
    <scope>NUCLEOTIDE SEQUENCE [LARGE SCALE GENOMIC DNA]</scope>
</reference>
<accession>A0ABN8ZE32</accession>
<proteinExistence type="predicted"/>
<feature type="region of interest" description="Disordered" evidence="1">
    <location>
        <begin position="1"/>
        <end position="122"/>
    </location>
</feature>
<dbReference type="Proteomes" id="UP001176941">
    <property type="component" value="Chromosome 32"/>
</dbReference>
<feature type="compositionally biased region" description="Basic and acidic residues" evidence="1">
    <location>
        <begin position="10"/>
        <end position="19"/>
    </location>
</feature>
<keyword evidence="3" id="KW-1185">Reference proteome</keyword>
<evidence type="ECO:0000313" key="2">
    <source>
        <dbReference type="EMBL" id="CAI9172157.1"/>
    </source>
</evidence>
<protein>
    <submittedName>
        <fullName evidence="2">Uncharacterized protein</fullName>
    </submittedName>
</protein>
<sequence length="122" mass="12797">MGAAASGHLRGNEATDRRERHSHQPRGARAGGGFSSLPAGEQRAQFSSRAGRQRGLSWENRGGRAHNVPRGQVSQESCRSPADLIPQQFLQAGPIRSRVPGRGDPGASAPGSPNRRDPGAGS</sequence>
<evidence type="ECO:0000256" key="1">
    <source>
        <dbReference type="SAM" id="MobiDB-lite"/>
    </source>
</evidence>
<gene>
    <name evidence="2" type="ORF">MRATA1EN1_LOCUS21119</name>
</gene>
<organism evidence="2 3">
    <name type="scientific">Rangifer tarandus platyrhynchus</name>
    <name type="common">Svalbard reindeer</name>
    <dbReference type="NCBI Taxonomy" id="3082113"/>
    <lineage>
        <taxon>Eukaryota</taxon>
        <taxon>Metazoa</taxon>
        <taxon>Chordata</taxon>
        <taxon>Craniata</taxon>
        <taxon>Vertebrata</taxon>
        <taxon>Euteleostomi</taxon>
        <taxon>Mammalia</taxon>
        <taxon>Eutheria</taxon>
        <taxon>Laurasiatheria</taxon>
        <taxon>Artiodactyla</taxon>
        <taxon>Ruminantia</taxon>
        <taxon>Pecora</taxon>
        <taxon>Cervidae</taxon>
        <taxon>Odocoileinae</taxon>
        <taxon>Rangifer</taxon>
    </lineage>
</organism>
<name>A0ABN8ZE32_RANTA</name>